<comment type="subcellular location">
    <subcellularLocation>
        <location evidence="1">Golgi apparatus membrane</location>
        <topology evidence="1">Peripheral membrane protein</topology>
    </subcellularLocation>
</comment>
<dbReference type="KEGG" id="mgl:MGL_0187"/>
<dbReference type="Proteomes" id="UP000008837">
    <property type="component" value="Unassembled WGS sequence"/>
</dbReference>
<feature type="compositionally biased region" description="Polar residues" evidence="9">
    <location>
        <begin position="382"/>
        <end position="395"/>
    </location>
</feature>
<dbReference type="Pfam" id="PF08318">
    <property type="entry name" value="COG4_m"/>
    <property type="match status" value="1"/>
</dbReference>
<dbReference type="STRING" id="425265.A8PS38"/>
<dbReference type="VEuPathDB" id="FungiDB:MGL_0187"/>
<feature type="region of interest" description="Disordered" evidence="9">
    <location>
        <begin position="603"/>
        <end position="623"/>
    </location>
</feature>
<organism evidence="11 12">
    <name type="scientific">Malassezia globosa (strain ATCC MYA-4612 / CBS 7966)</name>
    <name type="common">Dandruff-associated fungus</name>
    <dbReference type="NCBI Taxonomy" id="425265"/>
    <lineage>
        <taxon>Eukaryota</taxon>
        <taxon>Fungi</taxon>
        <taxon>Dikarya</taxon>
        <taxon>Basidiomycota</taxon>
        <taxon>Ustilaginomycotina</taxon>
        <taxon>Malasseziomycetes</taxon>
        <taxon>Malasseziales</taxon>
        <taxon>Malasseziaceae</taxon>
        <taxon>Malassezia</taxon>
    </lineage>
</organism>
<evidence type="ECO:0000256" key="9">
    <source>
        <dbReference type="SAM" id="MobiDB-lite"/>
    </source>
</evidence>
<dbReference type="EMBL" id="AAYY01000001">
    <property type="protein sequence ID" value="EDP45198.1"/>
    <property type="molecule type" value="Genomic_DNA"/>
</dbReference>
<dbReference type="OrthoDB" id="47059at2759"/>
<dbReference type="GeneID" id="5856718"/>
<gene>
    <name evidence="11" type="ORF">MGL_0187</name>
</gene>
<evidence type="ECO:0000256" key="7">
    <source>
        <dbReference type="ARBA" id="ARBA00023136"/>
    </source>
</evidence>
<evidence type="ECO:0000259" key="10">
    <source>
        <dbReference type="SMART" id="SM00762"/>
    </source>
</evidence>
<dbReference type="AlphaFoldDB" id="A8PS38"/>
<evidence type="ECO:0000256" key="1">
    <source>
        <dbReference type="ARBA" id="ARBA00004395"/>
    </source>
</evidence>
<reference evidence="11 12" key="1">
    <citation type="journal article" date="2007" name="Proc. Natl. Acad. Sci. U.S.A.">
        <title>Dandruff-associated Malassezia genomes reveal convergent and divergent virulence traits shared with plant and human fungal pathogens.</title>
        <authorList>
            <person name="Xu J."/>
            <person name="Saunders C.W."/>
            <person name="Hu P."/>
            <person name="Grant R.A."/>
            <person name="Boekhout T."/>
            <person name="Kuramae E.E."/>
            <person name="Kronstad J.W."/>
            <person name="Deangelis Y.M."/>
            <person name="Reeder N.L."/>
            <person name="Johnstone K.R."/>
            <person name="Leland M."/>
            <person name="Fieno A.M."/>
            <person name="Begley W.M."/>
            <person name="Sun Y."/>
            <person name="Lacey M.P."/>
            <person name="Chaudhary T."/>
            <person name="Keough T."/>
            <person name="Chu L."/>
            <person name="Sears R."/>
            <person name="Yuan B."/>
            <person name="Dawson T.L.Jr."/>
        </authorList>
    </citation>
    <scope>NUCLEOTIDE SEQUENCE [LARGE SCALE GENOMIC DNA]</scope>
    <source>
        <strain evidence="12">ATCC MYA-4612 / CBS 7966</strain>
    </source>
</reference>
<keyword evidence="5" id="KW-0653">Protein transport</keyword>
<keyword evidence="6" id="KW-0333">Golgi apparatus</keyword>
<dbReference type="OMA" id="RASECQQ"/>
<dbReference type="FunCoup" id="A8PS38">
    <property type="interactions" value="480"/>
</dbReference>
<dbReference type="InterPro" id="IPR048682">
    <property type="entry name" value="COG4"/>
</dbReference>
<accession>A8PS38</accession>
<evidence type="ECO:0000256" key="3">
    <source>
        <dbReference type="ARBA" id="ARBA00020975"/>
    </source>
</evidence>
<dbReference type="GO" id="GO:0000139">
    <property type="term" value="C:Golgi membrane"/>
    <property type="evidence" value="ECO:0007669"/>
    <property type="project" value="UniProtKB-SubCell"/>
</dbReference>
<keyword evidence="7" id="KW-0472">Membrane</keyword>
<proteinExistence type="inferred from homology"/>
<evidence type="ECO:0000256" key="2">
    <source>
        <dbReference type="ARBA" id="ARBA00009215"/>
    </source>
</evidence>
<keyword evidence="12" id="KW-1185">Reference proteome</keyword>
<evidence type="ECO:0000313" key="11">
    <source>
        <dbReference type="EMBL" id="EDP45198.1"/>
    </source>
</evidence>
<dbReference type="RefSeq" id="XP_001732412.1">
    <property type="nucleotide sequence ID" value="XM_001732360.1"/>
</dbReference>
<feature type="domain" description="COG4 transport protein middle alpha-helical bundle" evidence="10">
    <location>
        <begin position="174"/>
        <end position="534"/>
    </location>
</feature>
<comment type="caution">
    <text evidence="11">The sequence shown here is derived from an EMBL/GenBank/DDBJ whole genome shotgun (WGS) entry which is preliminary data.</text>
</comment>
<dbReference type="InterPro" id="IPR048684">
    <property type="entry name" value="COG4_C"/>
</dbReference>
<comment type="similarity">
    <text evidence="2">Belongs to the COG4 family.</text>
</comment>
<dbReference type="InterPro" id="IPR048680">
    <property type="entry name" value="COG4_N"/>
</dbReference>
<dbReference type="Gene3D" id="1.20.58.1970">
    <property type="match status" value="1"/>
</dbReference>
<keyword evidence="4" id="KW-0813">Transport</keyword>
<feature type="region of interest" description="Disordered" evidence="9">
    <location>
        <begin position="375"/>
        <end position="395"/>
    </location>
</feature>
<dbReference type="Pfam" id="PF20663">
    <property type="entry name" value="COG4_N"/>
    <property type="match status" value="1"/>
</dbReference>
<protein>
    <recommendedName>
        <fullName evidence="3">Conserved oligomeric Golgi complex subunit 4</fullName>
    </recommendedName>
    <alternativeName>
        <fullName evidence="8">Component of oligomeric Golgi complex 4</fullName>
    </alternativeName>
</protein>
<evidence type="ECO:0000256" key="4">
    <source>
        <dbReference type="ARBA" id="ARBA00022448"/>
    </source>
</evidence>
<evidence type="ECO:0000313" key="12">
    <source>
        <dbReference type="Proteomes" id="UP000008837"/>
    </source>
</evidence>
<evidence type="ECO:0000256" key="8">
    <source>
        <dbReference type="ARBA" id="ARBA00031340"/>
    </source>
</evidence>
<dbReference type="SMART" id="SM00762">
    <property type="entry name" value="Cog4"/>
    <property type="match status" value="1"/>
</dbReference>
<dbReference type="InterPro" id="IPR013167">
    <property type="entry name" value="COG4_M"/>
</dbReference>
<evidence type="ECO:0000256" key="6">
    <source>
        <dbReference type="ARBA" id="ARBA00023034"/>
    </source>
</evidence>
<dbReference type="InParanoid" id="A8PS38"/>
<dbReference type="PANTHER" id="PTHR24016">
    <property type="entry name" value="CONSERVED OLIGOMERIC GOLGI COMPLEX SUBUNIT 4"/>
    <property type="match status" value="1"/>
</dbReference>
<dbReference type="PANTHER" id="PTHR24016:SF0">
    <property type="entry name" value="CONSERVED OLIGOMERIC GOLGI COMPLEX SUBUNIT 4"/>
    <property type="match status" value="1"/>
</dbReference>
<dbReference type="GO" id="GO:0015031">
    <property type="term" value="P:protein transport"/>
    <property type="evidence" value="ECO:0007669"/>
    <property type="project" value="UniProtKB-KW"/>
</dbReference>
<sequence length="836" mass="94180">MSTSAEVRSELAELDRAEEARSVRMKASLQQIVHVLQNTQASVKEDMAPSLDRAIQRVGALEKRFQTTASMAEKLYHEMNVLYEERRRVEEAMHWCAEVTQLRTSLGLLADALERPDWDACIRYCRDALSVSGDVLHSEFARAVVVRILLSNQEPILTECQPTSMHPEMPTQFLSQLRTSLLQKISQNFEHYTRERNEEQATRFLGYFAAIDAHEEGLAAYRYVCACVQDFLATFYEICANVTVILLALLYTPMVQTWRNVFVCQVRLFQPRLPIASSNSVYYGMLWTALFEYLAIFINKHQPVVDRLLHAPGHSNFLQGVLPSLEREWTRLGLSILEAWHAERQVDKIVAQVNGAKFVALEKVRAVPFTPGRIFGQEDRSSNPANSAMSTSSPAVSMSDSLHVDPLLCEMVSFSAQWTLFEQFLRRSMQPAPDVRMLHTGLQDALTNVMMQVYVPLQTYALRASVEQVHNLDTPDLQSRSYSSSLPDDMFFALRAVLTRALSTSSLAIVERVISHAISIVENDYVEIVVLRMDGCRRALNISRLVDGPRRSAAVREVRTTICVYLNVLDVSAMYTDRILADLSSTTFLEAYFDAESGSATEFDASLGSDPSTNPQSGKKDAPAPLTPHLSALALAQSAVGRLSVLTPKLRTTLHFEMEELFRFLVEPRIQALVSDVLRDMEYRLDEISYARVKESDAMADRVRTGWNSCILGFRDQLTESNYALLFTMAVDALVLPWEQAVMQLAFTELGALRFDKDLRGVLTALSDLASWGIRDKFLRLQQISYVLNMDEDETDTNDVFEAGIASGISWQLTPAEVQSVRSLRVNTAPQERSLS</sequence>
<dbReference type="Pfam" id="PF20662">
    <property type="entry name" value="COG4_C"/>
    <property type="match status" value="1"/>
</dbReference>
<name>A8PS38_MALGO</name>
<evidence type="ECO:0000256" key="5">
    <source>
        <dbReference type="ARBA" id="ARBA00022927"/>
    </source>
</evidence>